<reference evidence="2" key="1">
    <citation type="submission" date="2014-08" db="EMBL/GenBank/DDBJ databases">
        <authorList>
            <person name="Sharma Rahul"/>
            <person name="Thines Marco"/>
        </authorList>
    </citation>
    <scope>NUCLEOTIDE SEQUENCE</scope>
</reference>
<organism evidence="2">
    <name type="scientific">Phaffia rhodozyma</name>
    <name type="common">Yeast</name>
    <name type="synonym">Xanthophyllomyces dendrorhous</name>
    <dbReference type="NCBI Taxonomy" id="264483"/>
    <lineage>
        <taxon>Eukaryota</taxon>
        <taxon>Fungi</taxon>
        <taxon>Dikarya</taxon>
        <taxon>Basidiomycota</taxon>
        <taxon>Agaricomycotina</taxon>
        <taxon>Tremellomycetes</taxon>
        <taxon>Cystofilobasidiales</taxon>
        <taxon>Mrakiaceae</taxon>
        <taxon>Phaffia</taxon>
    </lineage>
</organism>
<accession>A0A0F7SVY2</accession>
<dbReference type="AlphaFoldDB" id="A0A0F7SVY2"/>
<name>A0A0F7SVY2_PHARH</name>
<dbReference type="EMBL" id="LN483157">
    <property type="protein sequence ID" value="CED84143.1"/>
    <property type="molecule type" value="Genomic_DNA"/>
</dbReference>
<proteinExistence type="predicted"/>
<feature type="region of interest" description="Disordered" evidence="1">
    <location>
        <begin position="391"/>
        <end position="410"/>
    </location>
</feature>
<evidence type="ECO:0000313" key="2">
    <source>
        <dbReference type="EMBL" id="CED84143.1"/>
    </source>
</evidence>
<dbReference type="InterPro" id="IPR011990">
    <property type="entry name" value="TPR-like_helical_dom_sf"/>
</dbReference>
<protein>
    <submittedName>
        <fullName evidence="2">Pentatricopeptide repeat</fullName>
    </submittedName>
</protein>
<dbReference type="Gene3D" id="1.25.40.10">
    <property type="entry name" value="Tetratricopeptide repeat domain"/>
    <property type="match status" value="1"/>
</dbReference>
<evidence type="ECO:0000256" key="1">
    <source>
        <dbReference type="SAM" id="MobiDB-lite"/>
    </source>
</evidence>
<sequence>MRLSSFQKRLPSQAVLPKIRLVRSYVIASDEAPSMKPTSEFPSFLIPYLSSTSVSDASWASGMLSSTERPPIHRLPSPPPLSQVQLLSSLNGILPQCTWQQHLLVTRYYFALDPSMITTALHRQVASTLARGRGTLDGYRRLKAVVQRMMNLGVEVPLFVRDQLIRISTPDKADEHDRYAELKLHGNTVEKMNNWNKIYGSESATQVGDVYYRPSSRSFNMLLESKHPSSVFSNMISQSPNPNRHMTPIIKHHARSFTLISNLPALLQNPSTGKLTIKAMNEVLAAFSSDENIRLTVPMEAYVALRRHAAGLPWRRVYIDRASKGLYQNYDDPAESFANPILDSLGYDFPKDLEPNRDTYTILLRSCIYRGELNLALTIFKDMLNPNGLSLRLPGAPPGQKGQPPNELESFPPNVSDYTAFFSGFYRFGELPTLDSAAARYYDAHNKILRRGEDGGSPEGRESEADMRRKTTEMWNIGMGFQEAPLEDPYTPGFNGEIPSRNQYAVNRATEPKKWVLPTLIILFRSFLSMSPSNYSSTVPNPRASYLPPARSRANNRAMDSPTPRRILFILRAFGQVSNFNPYIIKGVWEACEEKFGMGNDEGWVNWKVTPELKSFLNVFGLKAKPAEWGKPGGYEGWDDE</sequence>